<evidence type="ECO:0000313" key="7">
    <source>
        <dbReference type="Ensembl" id="ENSP00000512208.1"/>
    </source>
</evidence>
<protein>
    <submittedName>
        <fullName evidence="7">Transcription activation suppressor family member 2</fullName>
    </submittedName>
</protein>
<name>A0A8Q3SI29_HUMAN</name>
<dbReference type="PANTHER" id="PTHR16207:SF10">
    <property type="entry name" value="PROTEIN TASOR 2"/>
    <property type="match status" value="1"/>
</dbReference>
<feature type="region of interest" description="Disordered" evidence="2">
    <location>
        <begin position="583"/>
        <end position="604"/>
    </location>
</feature>
<reference evidence="7" key="4">
    <citation type="submission" date="2025-08" db="UniProtKB">
        <authorList>
            <consortium name="Ensembl"/>
        </authorList>
    </citation>
    <scope>IDENTIFICATION</scope>
</reference>
<dbReference type="Proteomes" id="UP000005640">
    <property type="component" value="Chromosome 10"/>
</dbReference>
<reference evidence="7" key="5">
    <citation type="submission" date="2025-09" db="UniProtKB">
        <authorList>
            <consortium name="Ensembl"/>
        </authorList>
    </citation>
    <scope>IDENTIFICATION</scope>
</reference>
<evidence type="ECO:0000313" key="8">
    <source>
        <dbReference type="Proteomes" id="UP000005640"/>
    </source>
</evidence>
<feature type="domain" description="TASOR PIN" evidence="6">
    <location>
        <begin position="1106"/>
        <end position="1245"/>
    </location>
</feature>
<dbReference type="AlphaFoldDB" id="A0A8Q3SI29"/>
<dbReference type="GO" id="GO:0045814">
    <property type="term" value="P:negative regulation of gene expression, epigenetic"/>
    <property type="evidence" value="ECO:0007669"/>
    <property type="project" value="InterPro"/>
</dbReference>
<feature type="domain" description="TASOR pseudo-PARP" evidence="4">
    <location>
        <begin position="660"/>
        <end position="809"/>
    </location>
</feature>
<sequence>MGRRPSRDLRSSGAAATPRTVFETVSLSSDSLFQRAVSLLHTSYLDSSSEHGFQYSQVTLVKNDIFLNEYKTFYQQKKASSYTQEELQDTYGFLLFDTEKQAKLVCQCGLRVGSSAVTTLGDPAKGVYISKYSDCLHSRPWYHGKSGYVVIFNIIKYYFYELSGNTVIERPRQICPYVIVAFRYRESKTMAPPAHKSILERSENVLMSPWKGKLIVQDRMLCDIALWSTYGAMIPTQLPQELDFKYVMKVSSLKKRLPEAAFRKQNYLEEKVCFQDLCFNLYEVELSNRQGENIDKLTECIKNKQLAIIKCLEDRGFFILLTSSALLSEPDFGGKQMGLHGLHLFRSPLSTGVKDLKVEDDISMKVIPILSTLNCALLETKKSLPEERIHPNTLVKRHFQELYKADRSPSLSVAPQDRMKDPTFLGKLPSGFDLIPPAEKCPSESLTQLNSYFSDPSAYILEVSTALDLLAEHPQSPCVSDGICDAGFSLVMTPDPEFLVSEAEVRKETETKKDSEEMLKAKKRVFPLSPASNLRVQPKRKASMPHMVQSKKVNLCRPFPKRTASRADNSSDSPTTLKLVKGQFPQKRKRVKGETASKLQSEISRGCQEDGISINSVQPENTTAAHNDLPENSIVNYDSQALNMLADLALSSATSSTPVSEARNLHCSSELPQNDVLLSKENSLRGTSDHEYHRGVKTQKGELLPNPSSDRKSNSGSDLTVSQDEESLVPCSQAPAKAQSALTEEMLESSDASQSSSVSVEHSYALLLTEHSKKHLQEREILSPLFPRNGTKSPEAATPVGKVMPFRHQPGLLLQQKPPDDPVVKPKDRPPSARVKKSSCSRIVLSCDDSVKITFKCETEYAFSLDSKYTNNPLEKTVVRALHGPWNTDLPDNVEEVKLLLHMWVALFYSNQNKIIRSSRKVVEHSNPAKYVSINSTLESCELREIEESLGLEKCSADSLLETNEISRAHAAEVSFRDPNCLLPFIKTPLTQGLELCVQNEQKKTFARECDPDTQEDQNFICSYNNENLLRKGGHTEIEPQHFCQAFHRENDTLIIIIRNEDISSHLHQIPSLLKLKHFPSVIFAGVDSPGDVLDHTYQELFRAGGFVISDDKILEAVTLVQLKEIIKILEKLNGNGRWKWLLHYRENKKLKEDERVDSTAHKKNIMLKSFQSANIIELLHYHQCDSRSSTKAEILKCLLNLQIQHIDARFAVLLTDKPTIPREVFENSGILVTDVNNFIENIEKIAAPFRSSYW</sequence>
<dbReference type="HGNC" id="HGNC:23484">
    <property type="gene designation" value="TASOR2"/>
</dbReference>
<reference evidence="7 8" key="1">
    <citation type="journal article" date="2001" name="Nature">
        <title>Initial sequencing and analysis of the human genome.</title>
        <authorList>
            <consortium name="International Human Genome Sequencing Consortium"/>
            <person name="Lander E.S."/>
            <person name="Linton L.M."/>
            <person name="Birren B."/>
            <person name="Nusbaum C."/>
            <person name="Zody M.C."/>
            <person name="Baldwin J."/>
            <person name="Devon K."/>
            <person name="Dewar K."/>
            <person name="Doyle M."/>
            <person name="FitzHugh W."/>
            <person name="Funke R."/>
            <person name="Gage D."/>
            <person name="Harris K."/>
            <person name="Heaford A."/>
            <person name="Howland J."/>
            <person name="Kann L."/>
            <person name="Lehoczky J."/>
            <person name="LeVine R."/>
            <person name="McEwan P."/>
            <person name="McKernan K."/>
            <person name="Meldrim J."/>
            <person name="Mesirov J.P."/>
            <person name="Miranda C."/>
            <person name="Morris W."/>
            <person name="Naylor J."/>
            <person name="Raymond C."/>
            <person name="Rosetti M."/>
            <person name="Santos R."/>
            <person name="Sheridan A."/>
            <person name="Sougnez C."/>
            <person name="Stange-Thomann N."/>
            <person name="Stojanovic N."/>
            <person name="Subramanian A."/>
            <person name="Wyman D."/>
            <person name="Rogers J."/>
            <person name="Sulston J."/>
            <person name="Ainscough R."/>
            <person name="Beck S."/>
            <person name="Bentley D."/>
            <person name="Burton J."/>
            <person name="Clee C."/>
            <person name="Carter N."/>
            <person name="Coulson A."/>
            <person name="Deadman R."/>
            <person name="Deloukas P."/>
            <person name="Dunham A."/>
            <person name="Dunham I."/>
            <person name="Durbin R."/>
            <person name="French L."/>
            <person name="Grafham D."/>
            <person name="Gregory S."/>
            <person name="Hubbard T."/>
            <person name="Humphray S."/>
            <person name="Hunt A."/>
            <person name="Jones M."/>
            <person name="Lloyd C."/>
            <person name="McMurray A."/>
            <person name="Matthews L."/>
            <person name="Mercer S."/>
            <person name="Milne S."/>
            <person name="Mullikin J.C."/>
            <person name="Mungall A."/>
            <person name="Plumb R."/>
            <person name="Ross M."/>
            <person name="Shownkeen R."/>
            <person name="Sims S."/>
            <person name="Waterston R.H."/>
            <person name="Wilson R.K."/>
            <person name="Hillier L.W."/>
            <person name="McPherson J.D."/>
            <person name="Marra M.A."/>
            <person name="Mardis E.R."/>
            <person name="Fulton L.A."/>
            <person name="Chinwalla A.T."/>
            <person name="Pepin K.H."/>
            <person name="Gish W.R."/>
            <person name="Chissoe S.L."/>
            <person name="Wendl M.C."/>
            <person name="Delehaunty K.D."/>
            <person name="Miner T.L."/>
            <person name="Delehaunty A."/>
            <person name="Kramer J.B."/>
            <person name="Cook L.L."/>
            <person name="Fulton R.S."/>
            <person name="Johnson D.L."/>
            <person name="Minx P.J."/>
            <person name="Clifton S.W."/>
            <person name="Hawkins T."/>
            <person name="Branscomb E."/>
            <person name="Predki P."/>
            <person name="Richardson P."/>
            <person name="Wenning S."/>
            <person name="Slezak T."/>
            <person name="Doggett N."/>
            <person name="Cheng J.F."/>
            <person name="Olsen A."/>
            <person name="Lucas S."/>
            <person name="Elkin C."/>
            <person name="Uberbacher E."/>
            <person name="Frazier M."/>
            <person name="Gibbs R.A."/>
            <person name="Muzny D.M."/>
            <person name="Scherer S.E."/>
            <person name="Bouck J.B."/>
            <person name="Sodergren E.J."/>
            <person name="Worley K.C."/>
            <person name="Rives C.M."/>
            <person name="Gorrell J.H."/>
            <person name="Metzker M.L."/>
            <person name="Naylor S.L."/>
            <person name="Kucherlapati R.S."/>
            <person name="Nelson D.L."/>
            <person name="Weinstock G.M."/>
            <person name="Sakaki Y."/>
            <person name="Fujiyama A."/>
            <person name="Hattori M."/>
            <person name="Yada T."/>
            <person name="Toyoda A."/>
            <person name="Itoh T."/>
            <person name="Kawagoe C."/>
            <person name="Watanabe H."/>
            <person name="Totoki Y."/>
            <person name="Taylor T."/>
            <person name="Weissenbach J."/>
            <person name="Heilig R."/>
            <person name="Saurin W."/>
            <person name="Artiguenave F."/>
            <person name="Brottier P."/>
            <person name="Bruls T."/>
            <person name="Pelletier E."/>
            <person name="Robert C."/>
            <person name="Wincker P."/>
            <person name="Smith D.R."/>
            <person name="Doucette-Stamm L."/>
            <person name="Rubenfield M."/>
            <person name="Weinstock K."/>
            <person name="Lee H.M."/>
            <person name="Dubois J."/>
            <person name="Rosenthal A."/>
            <person name="Platzer M."/>
            <person name="Nyakatura G."/>
            <person name="Taudien S."/>
            <person name="Rump A."/>
            <person name="Yang H."/>
            <person name="Yu J."/>
            <person name="Wang J."/>
            <person name="Huang G."/>
            <person name="Gu J."/>
            <person name="Hood L."/>
            <person name="Rowen L."/>
            <person name="Madan A."/>
            <person name="Qin S."/>
            <person name="Davis R.W."/>
            <person name="Federspiel N.A."/>
            <person name="Abola A.P."/>
            <person name="Proctor M.J."/>
            <person name="Myers R.M."/>
            <person name="Schmutz J."/>
            <person name="Dickson M."/>
            <person name="Grimwood J."/>
            <person name="Cox D.R."/>
            <person name="Olson M.V."/>
            <person name="Kaul R."/>
            <person name="Raymond C."/>
            <person name="Shimizu N."/>
            <person name="Kawasaki K."/>
            <person name="Minoshima S."/>
            <person name="Evans G.A."/>
            <person name="Athanasiou M."/>
            <person name="Schultz R."/>
            <person name="Roe B.A."/>
            <person name="Chen F."/>
            <person name="Pan H."/>
            <person name="Ramser J."/>
            <person name="Lehrach H."/>
            <person name="Reinhardt R."/>
            <person name="McCombie W.R."/>
            <person name="de la Bastide M."/>
            <person name="Dedhia N."/>
            <person name="Blocker H."/>
            <person name="Hornischer K."/>
            <person name="Nordsiek G."/>
            <person name="Agarwala R."/>
            <person name="Aravind L."/>
            <person name="Bailey J.A."/>
            <person name="Bateman A."/>
            <person name="Batzoglou S."/>
            <person name="Birney E."/>
            <person name="Bork P."/>
            <person name="Brown D.G."/>
            <person name="Burge C.B."/>
            <person name="Cerutti L."/>
            <person name="Chen H.C."/>
            <person name="Church D."/>
            <person name="Clamp M."/>
            <person name="Copley R.R."/>
            <person name="Doerks T."/>
            <person name="Eddy S.R."/>
            <person name="Eichler E.E."/>
            <person name="Furey T.S."/>
            <person name="Galagan J."/>
            <person name="Gilbert J.G."/>
            <person name="Harmon C."/>
            <person name="Hayashizaki Y."/>
            <person name="Haussler D."/>
            <person name="Hermjakob H."/>
            <person name="Hokamp K."/>
            <person name="Jang W."/>
            <person name="Johnson L.S."/>
            <person name="Jones T.A."/>
            <person name="Kasif S."/>
            <person name="Kaspryzk A."/>
            <person name="Kennedy S."/>
            <person name="Kent W.J."/>
            <person name="Kitts P."/>
            <person name="Koonin E.V."/>
            <person name="Korf I."/>
            <person name="Kulp D."/>
            <person name="Lancet D."/>
            <person name="Lowe T.M."/>
            <person name="McLysaght A."/>
            <person name="Mikkelsen T."/>
            <person name="Moran J.V."/>
            <person name="Mulder N."/>
            <person name="Pollara V.J."/>
            <person name="Ponting C.P."/>
            <person name="Schuler G."/>
            <person name="Schultz J."/>
            <person name="Slater G."/>
            <person name="Smit A.F."/>
            <person name="Stupka E."/>
            <person name="Szustakowski J."/>
            <person name="Thierry-Mieg D."/>
            <person name="Thierry-Mieg J."/>
            <person name="Wagner L."/>
            <person name="Wallis J."/>
            <person name="Wheeler R."/>
            <person name="Williams A."/>
            <person name="Wolf Y.I."/>
            <person name="Wolfe K.H."/>
            <person name="Yang S.P."/>
            <person name="Yeh R.F."/>
            <person name="Collins F."/>
            <person name="Guyer M.S."/>
            <person name="Peterson J."/>
            <person name="Felsenfeld A."/>
            <person name="Wetterstrand K.A."/>
            <person name="Patrinos A."/>
            <person name="Morgan M.J."/>
            <person name="de Jong P."/>
            <person name="Catanese J.J."/>
            <person name="Osoegawa K."/>
            <person name="Shizuya H."/>
            <person name="Choi S."/>
            <person name="Chen Y.J."/>
        </authorList>
    </citation>
    <scope>NUCLEOTIDE SEQUENCE [LARGE SCALE GENOMIC DNA]</scope>
</reference>
<keyword evidence="9 10" id="KW-1267">Proteomics identification</keyword>
<reference evidence="7" key="2">
    <citation type="journal article" date="2004" name="Nature">
        <title>The DNA sequence and comparative analysis of human chromosome 10.</title>
        <authorList>
            <person name="Deloukas P."/>
            <person name="Earthrowl M.E."/>
            <person name="Grafham D.V."/>
            <person name="Rubenfield M."/>
            <person name="French L."/>
            <person name="Steward C.A."/>
            <person name="Sims S.K."/>
            <person name="Jones M.C."/>
            <person name="Searle S."/>
            <person name="Scott C."/>
            <person name="Howe K."/>
            <person name="Hunt S.E."/>
            <person name="Andrews T.D."/>
            <person name="Gilbert J.G."/>
            <person name="Swarbreck D."/>
            <person name="Ashurst J.L."/>
            <person name="Taylor A."/>
            <person name="Battles J."/>
            <person name="Bird C.P."/>
            <person name="Ainscough R."/>
            <person name="Almeida J.P."/>
            <person name="Ashwell R.I."/>
            <person name="Ambrose K.D."/>
            <person name="Babbage A.K."/>
            <person name="Bagguley C.L."/>
            <person name="Bailey J."/>
            <person name="Banerjee R."/>
            <person name="Bates K."/>
            <person name="Beasley H."/>
            <person name="Bray-Allen S."/>
            <person name="Brown A.J."/>
            <person name="Brown J.Y."/>
            <person name="Burford D.C."/>
            <person name="Burrill W."/>
            <person name="Burton J."/>
            <person name="Cahill P."/>
            <person name="Camire D."/>
            <person name="Carter N.P."/>
            <person name="Chapman J.C."/>
            <person name="Clark S.Y."/>
            <person name="Clarke G."/>
            <person name="Clee C.M."/>
            <person name="Clegg S."/>
            <person name="Corby N."/>
            <person name="Coulson A."/>
            <person name="Dhami P."/>
            <person name="Dutta I."/>
            <person name="Dunn M."/>
            <person name="Faulkner L."/>
            <person name="Frankish A."/>
            <person name="Frankland J.A."/>
            <person name="Garner P."/>
            <person name="Garnett J."/>
            <person name="Gribble S."/>
            <person name="Griffiths C."/>
            <person name="Grocock R."/>
            <person name="Gustafson E."/>
            <person name="Hammond S."/>
            <person name="Harley J.L."/>
            <person name="Hart E."/>
            <person name="Heath P.D."/>
            <person name="Ho T.P."/>
            <person name="Hopkins B."/>
            <person name="Horne J."/>
            <person name="Howden P.J."/>
            <person name="Huckle E."/>
            <person name="Hynds C."/>
            <person name="Johnson C."/>
            <person name="Johnson D."/>
            <person name="Kana A."/>
            <person name="Kay M."/>
            <person name="Kimberley A.M."/>
            <person name="Kershaw J.K."/>
            <person name="Kokkinaki M."/>
            <person name="Laird G.K."/>
            <person name="Lawlor S."/>
            <person name="Lee H.M."/>
            <person name="Leongamornlert D.A."/>
            <person name="Laird G."/>
            <person name="Lloyd C."/>
            <person name="Lloyd D.M."/>
            <person name="Loveland J."/>
            <person name="Lovell J."/>
            <person name="McLaren S."/>
            <person name="McLay K.E."/>
            <person name="McMurray A."/>
            <person name="Mashreghi-Mohammadi M."/>
            <person name="Matthews L."/>
            <person name="Milne S."/>
            <person name="Nickerson T."/>
            <person name="Nguyen M."/>
            <person name="Overton-Larty E."/>
            <person name="Palmer S.A."/>
            <person name="Pearce A.V."/>
            <person name="Peck A.I."/>
            <person name="Pelan S."/>
            <person name="Phillimore B."/>
            <person name="Porter K."/>
            <person name="Rice C.M."/>
            <person name="Rogosin A."/>
            <person name="Ross M.T."/>
            <person name="Sarafidou T."/>
            <person name="Sehra H.K."/>
            <person name="Shownkeen R."/>
            <person name="Skuce C.D."/>
            <person name="Smith M."/>
            <person name="Standring L."/>
            <person name="Sycamore N."/>
            <person name="Tester J."/>
            <person name="Thorpe A."/>
            <person name="Torcasso W."/>
            <person name="Tracey A."/>
            <person name="Tromans A."/>
            <person name="Tsolas J."/>
            <person name="Wall M."/>
            <person name="Walsh J."/>
            <person name="Wang H."/>
            <person name="Weinstock K."/>
            <person name="West A.P."/>
            <person name="Willey D.L."/>
            <person name="Whitehead S.L."/>
            <person name="Wilming L."/>
            <person name="Wray P.W."/>
            <person name="Young L."/>
            <person name="Chen Y."/>
            <person name="Lovering R.C."/>
            <person name="Moschonas N.K."/>
            <person name="Siebert R."/>
            <person name="Fechtel K."/>
            <person name="Bentley D."/>
            <person name="Durbin R."/>
            <person name="Hubbard T."/>
            <person name="Doucette-Stamm L."/>
            <person name="Beck S."/>
            <person name="Smith D.R."/>
            <person name="Rogers J."/>
        </authorList>
    </citation>
    <scope>NUCLEOTIDE SEQUENCE [LARGE SCALE GENOMIC DNA]</scope>
</reference>
<dbReference type="InterPro" id="IPR022168">
    <property type="entry name" value="GARIL-like_Rab2B-bd"/>
</dbReference>
<dbReference type="PANTHER" id="PTHR16207">
    <property type="entry name" value="SET DOMAIN-CONTAINING PROTEIN"/>
    <property type="match status" value="1"/>
</dbReference>
<dbReference type="SMR" id="A0A8Q3SI29"/>
<accession>A0A8Q3SI29</accession>
<dbReference type="Ensembl" id="ENST00000695835.1">
    <property type="protein sequence ID" value="ENSP00000512208.1"/>
    <property type="gene ID" value="ENSG00000108021.22"/>
</dbReference>
<reference evidence="7 8" key="3">
    <citation type="journal article" date="2004" name="Nature">
        <title>Finishing the euchromatic sequence of the human genome.</title>
        <authorList>
            <consortium name="International Human Genome Sequencing Consortium"/>
        </authorList>
    </citation>
    <scope>NUCLEOTIDE SEQUENCE [LARGE SCALE GENOMIC DNA]</scope>
</reference>
<dbReference type="InterPro" id="IPR056243">
    <property type="entry name" value="TASOR_ab_dom"/>
</dbReference>
<feature type="compositionally biased region" description="Basic and acidic residues" evidence="2">
    <location>
        <begin position="818"/>
        <end position="831"/>
    </location>
</feature>
<evidence type="ECO:0000259" key="6">
    <source>
        <dbReference type="Pfam" id="PF24630"/>
    </source>
</evidence>
<proteinExistence type="evidence at protein level"/>
<dbReference type="OpenTargets" id="ENSG00000108021"/>
<feature type="domain" description="TASOR pseudo-PARP" evidence="4">
    <location>
        <begin position="77"/>
        <end position="156"/>
    </location>
</feature>
<gene>
    <name evidence="7" type="primary">TASOR2</name>
</gene>
<dbReference type="Pfam" id="PF24630">
    <property type="entry name" value="PIN_TASOR"/>
    <property type="match status" value="1"/>
</dbReference>
<evidence type="ECO:0000259" key="5">
    <source>
        <dbReference type="Pfam" id="PF23314"/>
    </source>
</evidence>
<dbReference type="Ensembl" id="ENST00000695835.1">
    <property type="protein sequence ID" value="ENSP00000512208.1"/>
    <property type="gene ID" value="ENSG00000108021.23"/>
</dbReference>
<evidence type="ECO:0007829" key="9">
    <source>
        <dbReference type="PeptideAtlas" id="A0A8Q3SI29"/>
    </source>
</evidence>
<feature type="domain" description="Golgi associated RAB2 interactor protein-like Rab2B-binding" evidence="3">
    <location>
        <begin position="283"/>
        <end position="355"/>
    </location>
</feature>
<evidence type="ECO:0000256" key="1">
    <source>
        <dbReference type="ARBA" id="ARBA00008058"/>
    </source>
</evidence>
<organism evidence="7 8">
    <name type="scientific">Homo sapiens</name>
    <name type="common">Human</name>
    <dbReference type="NCBI Taxonomy" id="9606"/>
    <lineage>
        <taxon>Eukaryota</taxon>
        <taxon>Metazoa</taxon>
        <taxon>Chordata</taxon>
        <taxon>Craniata</taxon>
        <taxon>Vertebrata</taxon>
        <taxon>Euteleostomi</taxon>
        <taxon>Mammalia</taxon>
        <taxon>Eutheria</taxon>
        <taxon>Euarchontoglires</taxon>
        <taxon>Primates</taxon>
        <taxon>Haplorrhini</taxon>
        <taxon>Catarrhini</taxon>
        <taxon>Hominidae</taxon>
        <taxon>Homo</taxon>
    </lineage>
</organism>
<keyword evidence="8" id="KW-1185">Reference proteome</keyword>
<dbReference type="Pfam" id="PF12509">
    <property type="entry name" value="DUF3715"/>
    <property type="match status" value="2"/>
</dbReference>
<dbReference type="InterPro" id="IPR022188">
    <property type="entry name" value="TASOR_DUF3715"/>
</dbReference>
<comment type="similarity">
    <text evidence="1">Belongs to the TASOR family.</text>
</comment>
<dbReference type="InterPro" id="IPR056242">
    <property type="entry name" value="PIN_TASOR"/>
</dbReference>
<evidence type="ECO:0000256" key="2">
    <source>
        <dbReference type="SAM" id="MobiDB-lite"/>
    </source>
</evidence>
<dbReference type="GeneTree" id="ENSGT00530000063735"/>
<dbReference type="EMBL" id="AL596094">
    <property type="status" value="NOT_ANNOTATED_CDS"/>
    <property type="molecule type" value="Genomic_DNA"/>
</dbReference>
<evidence type="ECO:0000259" key="3">
    <source>
        <dbReference type="Pfam" id="PF12480"/>
    </source>
</evidence>
<feature type="region of interest" description="Disordered" evidence="2">
    <location>
        <begin position="685"/>
        <end position="756"/>
    </location>
</feature>
<dbReference type="InterPro" id="IPR046432">
    <property type="entry name" value="TASOR"/>
</dbReference>
<evidence type="ECO:0007829" key="10">
    <source>
        <dbReference type="ProteomicsDB" id="A0A8Q3SI29"/>
    </source>
</evidence>
<dbReference type="OrthoDB" id="5960959at2759"/>
<dbReference type="EMBL" id="AL365356">
    <property type="status" value="NOT_ANNOTATED_CDS"/>
    <property type="molecule type" value="Genomic_DNA"/>
</dbReference>
<feature type="domain" description="TASOR alpha/beta" evidence="5">
    <location>
        <begin position="1025"/>
        <end position="1102"/>
    </location>
</feature>
<evidence type="ECO:0000259" key="4">
    <source>
        <dbReference type="Pfam" id="PF12509"/>
    </source>
</evidence>
<dbReference type="Pfam" id="PF23314">
    <property type="entry name" value="TASOR_alpha-beta"/>
    <property type="match status" value="1"/>
</dbReference>
<dbReference type="Pfam" id="PF12480">
    <property type="entry name" value="GARIL_Rab2_bd"/>
    <property type="match status" value="1"/>
</dbReference>
<feature type="region of interest" description="Disordered" evidence="2">
    <location>
        <begin position="812"/>
        <end position="835"/>
    </location>
</feature>